<name>A0ACC0J478_9ERIC</name>
<accession>A0ACC0J478</accession>
<dbReference type="Proteomes" id="UP001060215">
    <property type="component" value="Chromosome 1"/>
</dbReference>
<organism evidence="1 2">
    <name type="scientific">Camellia lanceoleosa</name>
    <dbReference type="NCBI Taxonomy" id="1840588"/>
    <lineage>
        <taxon>Eukaryota</taxon>
        <taxon>Viridiplantae</taxon>
        <taxon>Streptophyta</taxon>
        <taxon>Embryophyta</taxon>
        <taxon>Tracheophyta</taxon>
        <taxon>Spermatophyta</taxon>
        <taxon>Magnoliopsida</taxon>
        <taxon>eudicotyledons</taxon>
        <taxon>Gunneridae</taxon>
        <taxon>Pentapetalae</taxon>
        <taxon>asterids</taxon>
        <taxon>Ericales</taxon>
        <taxon>Theaceae</taxon>
        <taxon>Camellia</taxon>
    </lineage>
</organism>
<protein>
    <submittedName>
        <fullName evidence="1">PEARLI1-like lipid transfer protein 2</fullName>
    </submittedName>
</protein>
<evidence type="ECO:0000313" key="2">
    <source>
        <dbReference type="Proteomes" id="UP001060215"/>
    </source>
</evidence>
<gene>
    <name evidence="1" type="ORF">LOK49_LG01G01298</name>
</gene>
<keyword evidence="2" id="KW-1185">Reference proteome</keyword>
<comment type="caution">
    <text evidence="1">The sequence shown here is derived from an EMBL/GenBank/DDBJ whole genome shotgun (WGS) entry which is preliminary data.</text>
</comment>
<evidence type="ECO:0000313" key="1">
    <source>
        <dbReference type="EMBL" id="KAI8032228.1"/>
    </source>
</evidence>
<sequence length="207" mass="22231">MGSNHPMEDDPKDALVSQLAVAIKEISRSPECQNSSKKMYNNLVRRVKLLSPLFEELKDSEEELGLEEIRGLFLFFEMASNSRALSTTALLLSLNLMIFTLVSSTDGPCPPPSKPPEEATCPVDTLNLGGCVDLLEGLLGLVVGGSTPQKTPCCSLIEGLDDLEAAVCLCTVIKASVFGGTNLDLPLSLSLLLNYCDKTVSSEFQCS</sequence>
<proteinExistence type="predicted"/>
<reference evidence="1 2" key="1">
    <citation type="journal article" date="2022" name="Plant J.">
        <title>Chromosome-level genome of Camellia lanceoleosa provides a valuable resource for understanding genome evolution and self-incompatibility.</title>
        <authorList>
            <person name="Gong W."/>
            <person name="Xiao S."/>
            <person name="Wang L."/>
            <person name="Liao Z."/>
            <person name="Chang Y."/>
            <person name="Mo W."/>
            <person name="Hu G."/>
            <person name="Li W."/>
            <person name="Zhao G."/>
            <person name="Zhu H."/>
            <person name="Hu X."/>
            <person name="Ji K."/>
            <person name="Xiang X."/>
            <person name="Song Q."/>
            <person name="Yuan D."/>
            <person name="Jin S."/>
            <person name="Zhang L."/>
        </authorList>
    </citation>
    <scope>NUCLEOTIDE SEQUENCE [LARGE SCALE GENOMIC DNA]</scope>
    <source>
        <strain evidence="1">SQ_2022a</strain>
    </source>
</reference>
<dbReference type="EMBL" id="CM045758">
    <property type="protein sequence ID" value="KAI8032228.1"/>
    <property type="molecule type" value="Genomic_DNA"/>
</dbReference>